<gene>
    <name evidence="1" type="ORF">PACLA_8A051953</name>
</gene>
<evidence type="ECO:0000313" key="2">
    <source>
        <dbReference type="Proteomes" id="UP001152795"/>
    </source>
</evidence>
<protein>
    <submittedName>
        <fullName evidence="1">Uncharacterized protein</fullName>
    </submittedName>
</protein>
<dbReference type="Proteomes" id="UP001152795">
    <property type="component" value="Unassembled WGS sequence"/>
</dbReference>
<evidence type="ECO:0000313" key="1">
    <source>
        <dbReference type="EMBL" id="CAB4022763.1"/>
    </source>
</evidence>
<keyword evidence="2" id="KW-1185">Reference proteome</keyword>
<accession>A0A6S7IYG7</accession>
<reference evidence="1" key="1">
    <citation type="submission" date="2020-04" db="EMBL/GenBank/DDBJ databases">
        <authorList>
            <person name="Alioto T."/>
            <person name="Alioto T."/>
            <person name="Gomez Garrido J."/>
        </authorList>
    </citation>
    <scope>NUCLEOTIDE SEQUENCE</scope>
    <source>
        <strain evidence="1">A484AB</strain>
    </source>
</reference>
<dbReference type="AlphaFoldDB" id="A0A6S7IYG7"/>
<proteinExistence type="predicted"/>
<sequence length="135" mass="14843">MIPAEAAAKFLAPKRFGVVAYVCLIVHCLCGLAFIGVTWELRKGEFAKFGCTADKQKATAYKSSVEKICFARYEQAYNSPLSLYAFVSLSIGFTVFVSLIYSLAVRASVEKIDKALNESDDPRTNIEGTSEGFYV</sequence>
<dbReference type="EMBL" id="CACRXK020012145">
    <property type="protein sequence ID" value="CAB4022763.1"/>
    <property type="molecule type" value="Genomic_DNA"/>
</dbReference>
<feature type="non-terminal residue" evidence="1">
    <location>
        <position position="135"/>
    </location>
</feature>
<organism evidence="1 2">
    <name type="scientific">Paramuricea clavata</name>
    <name type="common">Red gorgonian</name>
    <name type="synonym">Violescent sea-whip</name>
    <dbReference type="NCBI Taxonomy" id="317549"/>
    <lineage>
        <taxon>Eukaryota</taxon>
        <taxon>Metazoa</taxon>
        <taxon>Cnidaria</taxon>
        <taxon>Anthozoa</taxon>
        <taxon>Octocorallia</taxon>
        <taxon>Malacalcyonacea</taxon>
        <taxon>Plexauridae</taxon>
        <taxon>Paramuricea</taxon>
    </lineage>
</organism>
<name>A0A6S7IYG7_PARCT</name>
<comment type="caution">
    <text evidence="1">The sequence shown here is derived from an EMBL/GenBank/DDBJ whole genome shotgun (WGS) entry which is preliminary data.</text>
</comment>